<reference evidence="1 2" key="1">
    <citation type="journal article" date="2018" name="Front. Plant Sci.">
        <title>Red Clover (Trifolium pratense) and Zigzag Clover (T. medium) - A Picture of Genomic Similarities and Differences.</title>
        <authorList>
            <person name="Dluhosova J."/>
            <person name="Istvanek J."/>
            <person name="Nedelnik J."/>
            <person name="Repkova J."/>
        </authorList>
    </citation>
    <scope>NUCLEOTIDE SEQUENCE [LARGE SCALE GENOMIC DNA]</scope>
    <source>
        <strain evidence="2">cv. 10/8</strain>
        <tissue evidence="1">Leaf</tissue>
    </source>
</reference>
<name>A0A392W6S2_9FABA</name>
<protein>
    <submittedName>
        <fullName evidence="1">Uncharacterized protein</fullName>
    </submittedName>
</protein>
<dbReference type="AlphaFoldDB" id="A0A392W6S2"/>
<dbReference type="EMBL" id="LXQA011403756">
    <property type="protein sequence ID" value="MCI96026.1"/>
    <property type="molecule type" value="Genomic_DNA"/>
</dbReference>
<keyword evidence="2" id="KW-1185">Reference proteome</keyword>
<sequence length="42" mass="4713">MRTEELRLITTKPWVTGKEKVKSAVNPMITMEGVIIVVEGVK</sequence>
<evidence type="ECO:0000313" key="2">
    <source>
        <dbReference type="Proteomes" id="UP000265520"/>
    </source>
</evidence>
<organism evidence="1 2">
    <name type="scientific">Trifolium medium</name>
    <dbReference type="NCBI Taxonomy" id="97028"/>
    <lineage>
        <taxon>Eukaryota</taxon>
        <taxon>Viridiplantae</taxon>
        <taxon>Streptophyta</taxon>
        <taxon>Embryophyta</taxon>
        <taxon>Tracheophyta</taxon>
        <taxon>Spermatophyta</taxon>
        <taxon>Magnoliopsida</taxon>
        <taxon>eudicotyledons</taxon>
        <taxon>Gunneridae</taxon>
        <taxon>Pentapetalae</taxon>
        <taxon>rosids</taxon>
        <taxon>fabids</taxon>
        <taxon>Fabales</taxon>
        <taxon>Fabaceae</taxon>
        <taxon>Papilionoideae</taxon>
        <taxon>50 kb inversion clade</taxon>
        <taxon>NPAAA clade</taxon>
        <taxon>Hologalegina</taxon>
        <taxon>IRL clade</taxon>
        <taxon>Trifolieae</taxon>
        <taxon>Trifolium</taxon>
    </lineage>
</organism>
<feature type="non-terminal residue" evidence="1">
    <location>
        <position position="42"/>
    </location>
</feature>
<evidence type="ECO:0000313" key="1">
    <source>
        <dbReference type="EMBL" id="MCI96026.1"/>
    </source>
</evidence>
<comment type="caution">
    <text evidence="1">The sequence shown here is derived from an EMBL/GenBank/DDBJ whole genome shotgun (WGS) entry which is preliminary data.</text>
</comment>
<dbReference type="Proteomes" id="UP000265520">
    <property type="component" value="Unassembled WGS sequence"/>
</dbReference>
<proteinExistence type="predicted"/>
<accession>A0A392W6S2</accession>